<dbReference type="Proteomes" id="UP000576225">
    <property type="component" value="Unassembled WGS sequence"/>
</dbReference>
<evidence type="ECO:0000313" key="1">
    <source>
        <dbReference type="EMBL" id="NMD86267.1"/>
    </source>
</evidence>
<accession>A0A848AVZ1</accession>
<dbReference type="RefSeq" id="WP_168962062.1">
    <property type="nucleotide sequence ID" value="NZ_JABAEW010000009.1"/>
</dbReference>
<organism evidence="1 2">
    <name type="scientific">Victivallis vadensis</name>
    <dbReference type="NCBI Taxonomy" id="172901"/>
    <lineage>
        <taxon>Bacteria</taxon>
        <taxon>Pseudomonadati</taxon>
        <taxon>Lentisphaerota</taxon>
        <taxon>Lentisphaeria</taxon>
        <taxon>Victivallales</taxon>
        <taxon>Victivallaceae</taxon>
        <taxon>Victivallis</taxon>
    </lineage>
</organism>
<protein>
    <submittedName>
        <fullName evidence="1">Uncharacterized protein</fullName>
    </submittedName>
</protein>
<gene>
    <name evidence="1" type="ORF">HF882_06680</name>
</gene>
<proteinExistence type="predicted"/>
<dbReference type="EMBL" id="JABAEW010000009">
    <property type="protein sequence ID" value="NMD86267.1"/>
    <property type="molecule type" value="Genomic_DNA"/>
</dbReference>
<sequence>MAKQAFQQWYWSDWFGDTNVARLDPASRCVWFELLGIMSQEGTFQVSDDVSSLARATRVRETVMEKALQKIEEKNVAKVIENNGVYTVISRRLERETISRQQKTERQRRWRDGQRDAGVDADVDVLETSKKHDTRARYSETYKEKYIKENPDVERLIAAEAEEIVNLHPRRSDHRASVRAVIDAVWREADRGMPPEAALRMLRSRTVAYAEAVREWPPGERRYIKGALAWYQNGCYADDPATWRQGKEAETPFSGNHEVVL</sequence>
<name>A0A848AVZ1_9BACT</name>
<dbReference type="AlphaFoldDB" id="A0A848AVZ1"/>
<comment type="caution">
    <text evidence="1">The sequence shown here is derived from an EMBL/GenBank/DDBJ whole genome shotgun (WGS) entry which is preliminary data.</text>
</comment>
<reference evidence="1 2" key="1">
    <citation type="submission" date="2020-04" db="EMBL/GenBank/DDBJ databases">
        <authorList>
            <person name="Hitch T.C.A."/>
            <person name="Wylensek D."/>
            <person name="Clavel T."/>
        </authorList>
    </citation>
    <scope>NUCLEOTIDE SEQUENCE [LARGE SCALE GENOMIC DNA]</scope>
    <source>
        <strain evidence="1 2">COR2-253-APC-1A</strain>
    </source>
</reference>
<evidence type="ECO:0000313" key="2">
    <source>
        <dbReference type="Proteomes" id="UP000576225"/>
    </source>
</evidence>